<dbReference type="InterPro" id="IPR026999">
    <property type="entry name" value="Alpha-s1_casein"/>
</dbReference>
<feature type="compositionally biased region" description="Basic and acidic residues" evidence="8">
    <location>
        <begin position="119"/>
        <end position="132"/>
    </location>
</feature>
<accession>A0A7F8K8A0</accession>
<reference evidence="10" key="1">
    <citation type="submission" date="2025-08" db="UniProtKB">
        <authorList>
            <consortium name="RefSeq"/>
        </authorList>
    </citation>
    <scope>IDENTIFICATION</scope>
    <source>
        <tissue evidence="10">Blood</tissue>
    </source>
</reference>
<dbReference type="GO" id="GO:0032570">
    <property type="term" value="P:response to progesterone"/>
    <property type="evidence" value="ECO:0007669"/>
    <property type="project" value="TreeGrafter"/>
</dbReference>
<evidence type="ECO:0000256" key="6">
    <source>
        <dbReference type="ARBA" id="ARBA00022553"/>
    </source>
</evidence>
<dbReference type="PANTHER" id="PTHR10240:SF0">
    <property type="entry name" value="ALPHA-S1-CASEIN"/>
    <property type="match status" value="1"/>
</dbReference>
<evidence type="ECO:0000256" key="1">
    <source>
        <dbReference type="ARBA" id="ARBA00003383"/>
    </source>
</evidence>
<dbReference type="InParanoid" id="A0A7F8K8A0"/>
<dbReference type="GO" id="GO:1903496">
    <property type="term" value="P:response to 11-deoxycorticosterone"/>
    <property type="evidence" value="ECO:0007669"/>
    <property type="project" value="TreeGrafter"/>
</dbReference>
<protein>
    <recommendedName>
        <fullName evidence="4">Alpha-S1-casein</fullName>
    </recommendedName>
</protein>
<dbReference type="Proteomes" id="UP000248483">
    <property type="component" value="Unplaced"/>
</dbReference>
<feature type="region of interest" description="Disordered" evidence="8">
    <location>
        <begin position="105"/>
        <end position="145"/>
    </location>
</feature>
<dbReference type="AlphaFoldDB" id="A0A7F8K8A0"/>
<dbReference type="CTD" id="1446"/>
<keyword evidence="6" id="KW-0597">Phosphoprotein</keyword>
<evidence type="ECO:0000256" key="2">
    <source>
        <dbReference type="ARBA" id="ARBA00004613"/>
    </source>
</evidence>
<evidence type="ECO:0000256" key="8">
    <source>
        <dbReference type="SAM" id="MobiDB-lite"/>
    </source>
</evidence>
<evidence type="ECO:0000313" key="9">
    <source>
        <dbReference type="Proteomes" id="UP000248483"/>
    </source>
</evidence>
<sequence>MVENKGSQCLYLLDMRKSKRSMGDCLSIISEGPEWVLTTMKLLILTFLVTAALARPKHPLRHRELFQNEPDSREAVLKERKFLRFAVAENINELSRRELLREKQSDELKDTRNGSTEDFFSKDGMEDPEQREFGSSSSSEEVAPNRNEKYIPREKIFYHPYLRKPMRVVNQPFQQFYQLDAHPYAAWYYPPQVTQYIASPSFFDIPKRIASENSGKTIMPQWW</sequence>
<organism evidence="9 10">
    <name type="scientific">Delphinapterus leucas</name>
    <name type="common">Beluga whale</name>
    <dbReference type="NCBI Taxonomy" id="9749"/>
    <lineage>
        <taxon>Eukaryota</taxon>
        <taxon>Metazoa</taxon>
        <taxon>Chordata</taxon>
        <taxon>Craniata</taxon>
        <taxon>Vertebrata</taxon>
        <taxon>Euteleostomi</taxon>
        <taxon>Mammalia</taxon>
        <taxon>Eutheria</taxon>
        <taxon>Laurasiatheria</taxon>
        <taxon>Artiodactyla</taxon>
        <taxon>Whippomorpha</taxon>
        <taxon>Cetacea</taxon>
        <taxon>Odontoceti</taxon>
        <taxon>Monodontidae</taxon>
        <taxon>Delphinapterus</taxon>
    </lineage>
</organism>
<gene>
    <name evidence="10" type="primary">CSN1S1</name>
</gene>
<dbReference type="Pfam" id="PF00363">
    <property type="entry name" value="Casein"/>
    <property type="match status" value="1"/>
</dbReference>
<name>A0A7F8K8A0_DELLE</name>
<evidence type="ECO:0000256" key="5">
    <source>
        <dbReference type="ARBA" id="ARBA00022525"/>
    </source>
</evidence>
<dbReference type="PANTHER" id="PTHR10240">
    <property type="entry name" value="ALPHA-S1-CASEIN"/>
    <property type="match status" value="1"/>
</dbReference>
<keyword evidence="9" id="KW-1185">Reference proteome</keyword>
<evidence type="ECO:0000256" key="7">
    <source>
        <dbReference type="ARBA" id="ARBA00022743"/>
    </source>
</evidence>
<evidence type="ECO:0000313" key="10">
    <source>
        <dbReference type="RefSeq" id="XP_030615972.1"/>
    </source>
</evidence>
<keyword evidence="7" id="KW-0494">Milk protein</keyword>
<dbReference type="InterPro" id="IPR001588">
    <property type="entry name" value="Casein"/>
</dbReference>
<proteinExistence type="inferred from homology"/>
<comment type="similarity">
    <text evidence="3">Belongs to the alpha-casein family.</text>
</comment>
<dbReference type="GO" id="GO:1903494">
    <property type="term" value="P:response to dehydroepiandrosterone"/>
    <property type="evidence" value="ECO:0007669"/>
    <property type="project" value="TreeGrafter"/>
</dbReference>
<comment type="subcellular location">
    <subcellularLocation>
        <location evidence="2">Secreted</location>
    </subcellularLocation>
</comment>
<evidence type="ECO:0000256" key="3">
    <source>
        <dbReference type="ARBA" id="ARBA00010179"/>
    </source>
</evidence>
<dbReference type="GO" id="GO:0032355">
    <property type="term" value="P:response to estradiol"/>
    <property type="evidence" value="ECO:0007669"/>
    <property type="project" value="TreeGrafter"/>
</dbReference>
<evidence type="ECO:0000256" key="4">
    <source>
        <dbReference type="ARBA" id="ARBA00021479"/>
    </source>
</evidence>
<dbReference type="RefSeq" id="XP_030615972.1">
    <property type="nucleotide sequence ID" value="XM_030760112.1"/>
</dbReference>
<keyword evidence="5" id="KW-0964">Secreted</keyword>
<dbReference type="FunCoup" id="A0A7F8K8A0">
    <property type="interactions" value="5"/>
</dbReference>
<dbReference type="KEGG" id="dle:111168150"/>
<dbReference type="GeneID" id="111168150"/>
<dbReference type="GO" id="GO:0005615">
    <property type="term" value="C:extracellular space"/>
    <property type="evidence" value="ECO:0007669"/>
    <property type="project" value="TreeGrafter"/>
</dbReference>
<comment type="function">
    <text evidence="1">Important role in the capacity of milk to transport calcium phosphate.</text>
</comment>